<dbReference type="GO" id="GO:0003735">
    <property type="term" value="F:structural constituent of ribosome"/>
    <property type="evidence" value="ECO:0007669"/>
    <property type="project" value="InterPro"/>
</dbReference>
<comment type="similarity">
    <text evidence="1 4">Belongs to the bacterial ribosomal protein bL20 family.</text>
</comment>
<evidence type="ECO:0000313" key="5">
    <source>
        <dbReference type="EMBL" id="KKU13743.1"/>
    </source>
</evidence>
<name>A0A0G1Q7P4_9BACT</name>
<dbReference type="GO" id="GO:0019843">
    <property type="term" value="F:rRNA binding"/>
    <property type="evidence" value="ECO:0007669"/>
    <property type="project" value="UniProtKB-KW"/>
</dbReference>
<dbReference type="Gene3D" id="1.10.1900.20">
    <property type="entry name" value="Ribosomal protein L20"/>
    <property type="match status" value="1"/>
</dbReference>
<dbReference type="Gene3D" id="6.10.160.10">
    <property type="match status" value="1"/>
</dbReference>
<keyword evidence="4" id="KW-0699">rRNA-binding</keyword>
<dbReference type="PANTHER" id="PTHR10986">
    <property type="entry name" value="39S RIBOSOMAL PROTEIN L20"/>
    <property type="match status" value="1"/>
</dbReference>
<proteinExistence type="inferred from homology"/>
<evidence type="ECO:0000313" key="6">
    <source>
        <dbReference type="Proteomes" id="UP000034911"/>
    </source>
</evidence>
<keyword evidence="3 4" id="KW-0687">Ribonucleoprotein</keyword>
<dbReference type="GO" id="GO:0005840">
    <property type="term" value="C:ribosome"/>
    <property type="evidence" value="ECO:0007669"/>
    <property type="project" value="UniProtKB-KW"/>
</dbReference>
<keyword evidence="4" id="KW-0694">RNA-binding</keyword>
<evidence type="ECO:0000256" key="2">
    <source>
        <dbReference type="ARBA" id="ARBA00022980"/>
    </source>
</evidence>
<protein>
    <recommendedName>
        <fullName evidence="4">50S ribosomal protein L20</fullName>
    </recommendedName>
</protein>
<dbReference type="GO" id="GO:0006412">
    <property type="term" value="P:translation"/>
    <property type="evidence" value="ECO:0007669"/>
    <property type="project" value="InterPro"/>
</dbReference>
<evidence type="ECO:0000256" key="4">
    <source>
        <dbReference type="RuleBase" id="RU000560"/>
    </source>
</evidence>
<dbReference type="STRING" id="1619050.UX20_C0014G0002"/>
<sequence>MPRVKRGTLHLKRRKNILKQTKGYRWGRKSKIKLAQTAILKAGVNAYRDRRNKKRERKGIWHVQINAAARELNTTYSKLMGALHKKQIALDKKSLSVLARSYPQIWQKLVSSV</sequence>
<dbReference type="EMBL" id="LCLH01000014">
    <property type="protein sequence ID" value="KKU13743.1"/>
    <property type="molecule type" value="Genomic_DNA"/>
</dbReference>
<evidence type="ECO:0000256" key="1">
    <source>
        <dbReference type="ARBA" id="ARBA00007698"/>
    </source>
</evidence>
<dbReference type="Proteomes" id="UP000034911">
    <property type="component" value="Unassembled WGS sequence"/>
</dbReference>
<dbReference type="AlphaFoldDB" id="A0A0G1Q7P4"/>
<dbReference type="GO" id="GO:1990904">
    <property type="term" value="C:ribonucleoprotein complex"/>
    <property type="evidence" value="ECO:0007669"/>
    <property type="project" value="UniProtKB-KW"/>
</dbReference>
<dbReference type="SUPFAM" id="SSF74731">
    <property type="entry name" value="Ribosomal protein L20"/>
    <property type="match status" value="1"/>
</dbReference>
<dbReference type="Pfam" id="PF00453">
    <property type="entry name" value="Ribosomal_L20"/>
    <property type="match status" value="1"/>
</dbReference>
<reference evidence="5 6" key="1">
    <citation type="journal article" date="2015" name="Nature">
        <title>rRNA introns, odd ribosomes, and small enigmatic genomes across a large radiation of phyla.</title>
        <authorList>
            <person name="Brown C.T."/>
            <person name="Hug L.A."/>
            <person name="Thomas B.C."/>
            <person name="Sharon I."/>
            <person name="Castelle C.J."/>
            <person name="Singh A."/>
            <person name="Wilkins M.J."/>
            <person name="Williams K.H."/>
            <person name="Banfield J.F."/>
        </authorList>
    </citation>
    <scope>NUCLEOTIDE SEQUENCE [LARGE SCALE GENOMIC DNA]</scope>
</reference>
<comment type="function">
    <text evidence="4">Binds directly to 23S ribosomal RNA and is necessary for the in vitro assembly process of the 50S ribosomal subunit. It is not involved in the protein synthesizing functions of that subunit.</text>
</comment>
<dbReference type="InterPro" id="IPR005813">
    <property type="entry name" value="Ribosomal_bL20"/>
</dbReference>
<keyword evidence="2 4" id="KW-0689">Ribosomal protein</keyword>
<dbReference type="InterPro" id="IPR035566">
    <property type="entry name" value="Ribosomal_protein_bL20_C"/>
</dbReference>
<accession>A0A0G1Q7P4</accession>
<dbReference type="NCBIfam" id="TIGR01032">
    <property type="entry name" value="rplT_bact"/>
    <property type="match status" value="1"/>
</dbReference>
<dbReference type="CDD" id="cd07026">
    <property type="entry name" value="Ribosomal_L20"/>
    <property type="match status" value="1"/>
</dbReference>
<dbReference type="PRINTS" id="PR00062">
    <property type="entry name" value="RIBOSOMALL20"/>
</dbReference>
<gene>
    <name evidence="5" type="ORF">UX20_C0014G0002</name>
</gene>
<dbReference type="PATRIC" id="fig|1619050.3.peg.300"/>
<evidence type="ECO:0000256" key="3">
    <source>
        <dbReference type="ARBA" id="ARBA00023274"/>
    </source>
</evidence>
<comment type="caution">
    <text evidence="5">The sequence shown here is derived from an EMBL/GenBank/DDBJ whole genome shotgun (WGS) entry which is preliminary data.</text>
</comment>
<organism evidence="5 6">
    <name type="scientific">Candidatus Magasanikbacteria bacterium GW2011_GWC2_45_8</name>
    <dbReference type="NCBI Taxonomy" id="1619050"/>
    <lineage>
        <taxon>Bacteria</taxon>
        <taxon>Candidatus Magasanikiibacteriota</taxon>
    </lineage>
</organism>